<keyword evidence="3" id="KW-1185">Reference proteome</keyword>
<organism evidence="2 3">
    <name type="scientific">Candidatus Magnetobacterium bavaricum</name>
    <dbReference type="NCBI Taxonomy" id="29290"/>
    <lineage>
        <taxon>Bacteria</taxon>
        <taxon>Pseudomonadati</taxon>
        <taxon>Nitrospirota</taxon>
        <taxon>Thermodesulfovibrionia</taxon>
        <taxon>Thermodesulfovibrionales</taxon>
        <taxon>Candidatus Magnetobacteriaceae</taxon>
        <taxon>Candidatus Magnetobacterium</taxon>
    </lineage>
</organism>
<dbReference type="InterPro" id="IPR044060">
    <property type="entry name" value="Bacterial_rp_domain"/>
</dbReference>
<dbReference type="Pfam" id="PF18998">
    <property type="entry name" value="Flg_new_2"/>
    <property type="match status" value="1"/>
</dbReference>
<protein>
    <recommendedName>
        <fullName evidence="1">Bacterial repeat domain-containing protein</fullName>
    </recommendedName>
</protein>
<gene>
    <name evidence="2" type="ORF">MBAV_001138</name>
</gene>
<evidence type="ECO:0000313" key="3">
    <source>
        <dbReference type="Proteomes" id="UP000033423"/>
    </source>
</evidence>
<accession>A0A0F3H144</accession>
<proteinExistence type="predicted"/>
<evidence type="ECO:0000259" key="1">
    <source>
        <dbReference type="Pfam" id="PF18998"/>
    </source>
</evidence>
<feature type="non-terminal residue" evidence="2">
    <location>
        <position position="1"/>
    </location>
</feature>
<feature type="domain" description="Bacterial repeat" evidence="1">
    <location>
        <begin position="9"/>
        <end position="74"/>
    </location>
</feature>
<dbReference type="Proteomes" id="UP000033423">
    <property type="component" value="Unassembled WGS sequence"/>
</dbReference>
<comment type="caution">
    <text evidence="2">The sequence shown here is derived from an EMBL/GenBank/DDBJ whole genome shotgun (WGS) entry which is preliminary data.</text>
</comment>
<reference evidence="2 3" key="1">
    <citation type="submission" date="2015-02" db="EMBL/GenBank/DDBJ databases">
        <title>Single-cell genomics of uncultivated deep-branching MTB reveals a conserved set of magnetosome genes.</title>
        <authorList>
            <person name="Kolinko S."/>
            <person name="Richter M."/>
            <person name="Glockner F.O."/>
            <person name="Brachmann A."/>
            <person name="Schuler D."/>
        </authorList>
    </citation>
    <scope>NUCLEOTIDE SEQUENCE [LARGE SCALE GENOMIC DNA]</scope>
    <source>
        <strain evidence="2">TM-1</strain>
    </source>
</reference>
<evidence type="ECO:0000313" key="2">
    <source>
        <dbReference type="EMBL" id="KJU86668.1"/>
    </source>
</evidence>
<dbReference type="AlphaFoldDB" id="A0A0F3H144"/>
<sequence length="104" mass="10867">DGTGDGSVTASSGTITWNGTTGTASYAINTEVTLTAVAGMGSRFNGWAGCNTTTDTLCKVTMSKAMSVIVDFKTANKKTKRDFNDDKKSDIILQSSSTRDVAVN</sequence>
<dbReference type="EMBL" id="LACI01000502">
    <property type="protein sequence ID" value="KJU86668.1"/>
    <property type="molecule type" value="Genomic_DNA"/>
</dbReference>
<name>A0A0F3H144_9BACT</name>